<gene>
    <name evidence="1" type="ORF">CALMAC_LOCUS17552</name>
</gene>
<feature type="non-terminal residue" evidence="1">
    <location>
        <position position="1"/>
    </location>
</feature>
<organism evidence="1 2">
    <name type="scientific">Callosobruchus maculatus</name>
    <name type="common">Southern cowpea weevil</name>
    <name type="synonym">Pulse bruchid</name>
    <dbReference type="NCBI Taxonomy" id="64391"/>
    <lineage>
        <taxon>Eukaryota</taxon>
        <taxon>Metazoa</taxon>
        <taxon>Ecdysozoa</taxon>
        <taxon>Arthropoda</taxon>
        <taxon>Hexapoda</taxon>
        <taxon>Insecta</taxon>
        <taxon>Pterygota</taxon>
        <taxon>Neoptera</taxon>
        <taxon>Endopterygota</taxon>
        <taxon>Coleoptera</taxon>
        <taxon>Polyphaga</taxon>
        <taxon>Cucujiformia</taxon>
        <taxon>Chrysomeloidea</taxon>
        <taxon>Chrysomelidae</taxon>
        <taxon>Bruchinae</taxon>
        <taxon>Bruchini</taxon>
        <taxon>Callosobruchus</taxon>
    </lineage>
</organism>
<reference evidence="1 2" key="1">
    <citation type="submission" date="2019-01" db="EMBL/GenBank/DDBJ databases">
        <authorList>
            <person name="Sayadi A."/>
        </authorList>
    </citation>
    <scope>NUCLEOTIDE SEQUENCE [LARGE SCALE GENOMIC DNA]</scope>
</reference>
<dbReference type="AlphaFoldDB" id="A0A653DHB0"/>
<keyword evidence="2" id="KW-1185">Reference proteome</keyword>
<proteinExistence type="predicted"/>
<name>A0A653DHB0_CALMS</name>
<accession>A0A653DHB0</accession>
<sequence length="59" mass="6774">HIYACLLHKTYFWSLIYKKEKGFSRSSSSAASIVRLLLGRLKTYTIKMSAIKCVPIFGF</sequence>
<dbReference type="EMBL" id="CAACVG010012072">
    <property type="protein sequence ID" value="VEN59586.1"/>
    <property type="molecule type" value="Genomic_DNA"/>
</dbReference>
<dbReference type="Proteomes" id="UP000410492">
    <property type="component" value="Unassembled WGS sequence"/>
</dbReference>
<evidence type="ECO:0000313" key="2">
    <source>
        <dbReference type="Proteomes" id="UP000410492"/>
    </source>
</evidence>
<evidence type="ECO:0000313" key="1">
    <source>
        <dbReference type="EMBL" id="VEN59586.1"/>
    </source>
</evidence>
<protein>
    <submittedName>
        <fullName evidence="1">Uncharacterized protein</fullName>
    </submittedName>
</protein>